<evidence type="ECO:0000256" key="13">
    <source>
        <dbReference type="PIRSR" id="PIRSR605478-4"/>
    </source>
</evidence>
<keyword evidence="5 13" id="KW-0479">Metal-binding</keyword>
<dbReference type="InterPro" id="IPR009014">
    <property type="entry name" value="Transketo_C/PFOR_II"/>
</dbReference>
<evidence type="ECO:0000313" key="16">
    <source>
        <dbReference type="EMBL" id="MBB4141462.1"/>
    </source>
</evidence>
<comment type="subunit">
    <text evidence="2">Homodimer.</text>
</comment>
<comment type="similarity">
    <text evidence="1">Belongs to the transketolase family.</text>
</comment>
<feature type="active site" description="Proton donor" evidence="10">
    <location>
        <position position="437"/>
    </location>
</feature>
<dbReference type="FunFam" id="3.40.50.970:FF:000004">
    <property type="entry name" value="Transketolase"/>
    <property type="match status" value="1"/>
</dbReference>
<evidence type="ECO:0000256" key="5">
    <source>
        <dbReference type="ARBA" id="ARBA00022723"/>
    </source>
</evidence>
<feature type="binding site" evidence="11">
    <location>
        <position position="285"/>
    </location>
    <ligand>
        <name>substrate</name>
    </ligand>
</feature>
<evidence type="ECO:0000256" key="8">
    <source>
        <dbReference type="ARBA" id="ARBA00049473"/>
    </source>
</evidence>
<comment type="catalytic activity">
    <reaction evidence="8">
        <text>D-sedoheptulose 7-phosphate + D-glyceraldehyde 3-phosphate = aldehydo-D-ribose 5-phosphate + D-xylulose 5-phosphate</text>
        <dbReference type="Rhea" id="RHEA:10508"/>
        <dbReference type="ChEBI" id="CHEBI:57483"/>
        <dbReference type="ChEBI" id="CHEBI:57737"/>
        <dbReference type="ChEBI" id="CHEBI:58273"/>
        <dbReference type="ChEBI" id="CHEBI:59776"/>
        <dbReference type="EC" id="2.2.1.1"/>
    </reaction>
</comment>
<dbReference type="CDD" id="cd02012">
    <property type="entry name" value="TPP_TK"/>
    <property type="match status" value="1"/>
</dbReference>
<evidence type="ECO:0000256" key="4">
    <source>
        <dbReference type="ARBA" id="ARBA00022679"/>
    </source>
</evidence>
<feature type="binding site" evidence="12">
    <location>
        <position position="84"/>
    </location>
    <ligand>
        <name>thiamine diphosphate</name>
        <dbReference type="ChEBI" id="CHEBI:58937"/>
    </ligand>
</feature>
<evidence type="ECO:0000313" key="17">
    <source>
        <dbReference type="Proteomes" id="UP000549113"/>
    </source>
</evidence>
<dbReference type="InterPro" id="IPR029061">
    <property type="entry name" value="THDP-binding"/>
</dbReference>
<dbReference type="InterPro" id="IPR033247">
    <property type="entry name" value="Transketolase_fam"/>
</dbReference>
<proteinExistence type="inferred from homology"/>
<evidence type="ECO:0000259" key="15">
    <source>
        <dbReference type="SMART" id="SM00861"/>
    </source>
</evidence>
<evidence type="ECO:0000256" key="2">
    <source>
        <dbReference type="ARBA" id="ARBA00011738"/>
    </source>
</evidence>
<feature type="binding site" evidence="12">
    <location>
        <position position="177"/>
    </location>
    <ligand>
        <name>thiamine diphosphate</name>
        <dbReference type="ChEBI" id="CHEBI:58937"/>
    </ligand>
</feature>
<dbReference type="PROSITE" id="PS00802">
    <property type="entry name" value="TRANSKETOLASE_2"/>
    <property type="match status" value="1"/>
</dbReference>
<evidence type="ECO:0000256" key="11">
    <source>
        <dbReference type="PIRSR" id="PIRSR605478-2"/>
    </source>
</evidence>
<dbReference type="GO" id="GO:0006098">
    <property type="term" value="P:pentose-phosphate shunt"/>
    <property type="evidence" value="ECO:0007669"/>
    <property type="project" value="TreeGrafter"/>
</dbReference>
<keyword evidence="7 12" id="KW-0786">Thiamine pyrophosphate</keyword>
<dbReference type="GO" id="GO:0000287">
    <property type="term" value="F:magnesium ion binding"/>
    <property type="evidence" value="ECO:0007669"/>
    <property type="project" value="UniProtKB-ARBA"/>
</dbReference>
<keyword evidence="4 16" id="KW-0808">Transferase</keyword>
<dbReference type="Pfam" id="PF02779">
    <property type="entry name" value="Transket_pyr"/>
    <property type="match status" value="1"/>
</dbReference>
<feature type="domain" description="Transketolase-like pyrimidine-binding" evidence="15">
    <location>
        <begin position="375"/>
        <end position="550"/>
    </location>
</feature>
<dbReference type="RefSeq" id="WP_183500938.1">
    <property type="nucleotide sequence ID" value="NZ_BAABCO010000003.1"/>
</dbReference>
<evidence type="ECO:0000256" key="7">
    <source>
        <dbReference type="ARBA" id="ARBA00023052"/>
    </source>
</evidence>
<dbReference type="AlphaFoldDB" id="A0AA40SSP5"/>
<evidence type="ECO:0000256" key="6">
    <source>
        <dbReference type="ARBA" id="ARBA00022842"/>
    </source>
</evidence>
<feature type="binding site" evidence="11">
    <location>
        <position position="378"/>
    </location>
    <ligand>
        <name>substrate</name>
    </ligand>
</feature>
<dbReference type="Proteomes" id="UP000549113">
    <property type="component" value="Unassembled WGS sequence"/>
</dbReference>
<feature type="binding site" evidence="11">
    <location>
        <position position="545"/>
    </location>
    <ligand>
        <name>substrate</name>
    </ligand>
</feature>
<feature type="binding site" evidence="13">
    <location>
        <position position="176"/>
    </location>
    <ligand>
        <name>Mg(2+)</name>
        <dbReference type="ChEBI" id="CHEBI:18420"/>
    </ligand>
</feature>
<feature type="site" description="Important for catalytic activity" evidence="14">
    <location>
        <position position="44"/>
    </location>
</feature>
<feature type="binding site" evidence="13">
    <location>
        <position position="206"/>
    </location>
    <ligand>
        <name>Mg(2+)</name>
        <dbReference type="ChEBI" id="CHEBI:18420"/>
    </ligand>
</feature>
<feature type="site" description="Important for catalytic activity" evidence="14">
    <location>
        <position position="285"/>
    </location>
</feature>
<evidence type="ECO:0000256" key="9">
    <source>
        <dbReference type="NCBIfam" id="TIGR00232"/>
    </source>
</evidence>
<dbReference type="GO" id="GO:0004802">
    <property type="term" value="F:transketolase activity"/>
    <property type="evidence" value="ECO:0007669"/>
    <property type="project" value="UniProtKB-UniRule"/>
</dbReference>
<name>A0AA40SSP5_9MICO</name>
<feature type="binding site" evidence="11">
    <location>
        <position position="499"/>
    </location>
    <ligand>
        <name>substrate</name>
    </ligand>
</feature>
<comment type="caution">
    <text evidence="16">The sequence shown here is derived from an EMBL/GenBank/DDBJ whole genome shotgun (WGS) entry which is preliminary data.</text>
</comment>
<evidence type="ECO:0000256" key="14">
    <source>
        <dbReference type="PIRSR" id="PIRSR605478-5"/>
    </source>
</evidence>
<protein>
    <recommendedName>
        <fullName evidence="3 9">Transketolase</fullName>
        <ecNumber evidence="3 9">2.2.1.1</ecNumber>
    </recommendedName>
</protein>
<dbReference type="EC" id="2.2.1.1" evidence="3 9"/>
<feature type="binding site" evidence="12">
    <location>
        <begin position="132"/>
        <end position="134"/>
    </location>
    <ligand>
        <name>thiamine diphosphate</name>
        <dbReference type="ChEBI" id="CHEBI:58937"/>
    </ligand>
</feature>
<feature type="binding site" evidence="13">
    <location>
        <position position="208"/>
    </location>
    <ligand>
        <name>Mg(2+)</name>
        <dbReference type="ChEBI" id="CHEBI:18420"/>
    </ligand>
</feature>
<dbReference type="InterPro" id="IPR005475">
    <property type="entry name" value="Transketolase-like_Pyr-bd"/>
</dbReference>
<evidence type="ECO:0000256" key="3">
    <source>
        <dbReference type="ARBA" id="ARBA00013152"/>
    </source>
</evidence>
<dbReference type="GO" id="GO:0005829">
    <property type="term" value="C:cytosol"/>
    <property type="evidence" value="ECO:0007669"/>
    <property type="project" value="TreeGrafter"/>
</dbReference>
<dbReference type="InterPro" id="IPR005474">
    <property type="entry name" value="Transketolase_N"/>
</dbReference>
<dbReference type="Gene3D" id="3.40.50.920">
    <property type="match status" value="1"/>
</dbReference>
<organism evidence="16 17">
    <name type="scientific">Microbacterium invictum</name>
    <dbReference type="NCBI Taxonomy" id="515415"/>
    <lineage>
        <taxon>Bacteria</taxon>
        <taxon>Bacillati</taxon>
        <taxon>Actinomycetota</taxon>
        <taxon>Actinomycetes</taxon>
        <taxon>Micrococcales</taxon>
        <taxon>Microbacteriaceae</taxon>
        <taxon>Microbacterium</taxon>
    </lineage>
</organism>
<dbReference type="SUPFAM" id="SSF52922">
    <property type="entry name" value="TK C-terminal domain-like"/>
    <property type="match status" value="1"/>
</dbReference>
<dbReference type="Pfam" id="PF00456">
    <property type="entry name" value="Transketolase_N"/>
    <property type="match status" value="1"/>
</dbReference>
<gene>
    <name evidence="16" type="ORF">BKA10_003256</name>
</gene>
<feature type="binding site" evidence="11">
    <location>
        <position position="495"/>
    </location>
    <ligand>
        <name>substrate</name>
    </ligand>
</feature>
<dbReference type="PANTHER" id="PTHR43522">
    <property type="entry name" value="TRANSKETOLASE"/>
    <property type="match status" value="1"/>
</dbReference>
<dbReference type="FunFam" id="3.40.50.970:FF:000003">
    <property type="entry name" value="Transketolase"/>
    <property type="match status" value="1"/>
</dbReference>
<dbReference type="EMBL" id="JACIFH010000001">
    <property type="protein sequence ID" value="MBB4141462.1"/>
    <property type="molecule type" value="Genomic_DNA"/>
</dbReference>
<dbReference type="Pfam" id="PF22613">
    <property type="entry name" value="Transketolase_C_1"/>
    <property type="match status" value="1"/>
</dbReference>
<dbReference type="CDD" id="cd07033">
    <property type="entry name" value="TPP_PYR_DXS_TK_like"/>
    <property type="match status" value="1"/>
</dbReference>
<feature type="binding site" evidence="12">
    <location>
        <position position="463"/>
    </location>
    <ligand>
        <name>thiamine diphosphate</name>
        <dbReference type="ChEBI" id="CHEBI:58937"/>
    </ligand>
</feature>
<feature type="binding site" evidence="12">
    <location>
        <position position="206"/>
    </location>
    <ligand>
        <name>thiamine diphosphate</name>
        <dbReference type="ChEBI" id="CHEBI:58937"/>
    </ligand>
</feature>
<dbReference type="InterPro" id="IPR005478">
    <property type="entry name" value="Transketolase_bac-like"/>
</dbReference>
<feature type="binding site" evidence="11">
    <location>
        <position position="487"/>
    </location>
    <ligand>
        <name>substrate</name>
    </ligand>
</feature>
<evidence type="ECO:0000256" key="12">
    <source>
        <dbReference type="PIRSR" id="PIRSR605478-3"/>
    </source>
</evidence>
<dbReference type="SUPFAM" id="SSF52518">
    <property type="entry name" value="Thiamin diphosphate-binding fold (THDP-binding)"/>
    <property type="match status" value="2"/>
</dbReference>
<sequence>MTTATLTGSDSARNSAAAPAVDAGAVVAARLLAVDAVEEAKSGHPGTAIALAPVATLLYQKHLRHDPRDPSWAGRDRFVLSCGHASILLYTQLFLTGYDIALDDLRGFRTLDSRTPGHPEYGHTPGVETTTGPLGQGLATAVGMAMAFVHERATFDAGAPRGESAFDRRVWVLASDGDLQEGLSYEAGALAGRLGLDNLTVIYDDNDIQIEGDTRLTSTEDAAARFRAQGWHVDRVELAADGDVDVTALDQVLSTAGPEGKPRLVILKSQIAFPSPGAVGTAASHGAPLGATEAAALRDVLGVTTGPFEVSESTLEKTRAAVSRGAALHQEWDERFATWAAADPARAAAHASFTSRDVPAGLADTLPQYAAGASVSTRDASGAAIQALAAVLPAMWGGSADLAEPNRTAIRGAESFLPDASGAGDYTGRNIHWGVREHAMAAAMNGIALAGGWRVFAGTFLVFSDYQRPAIRLASLMQTPVTYIWSHDSVALGQDGPTHQPIEHLAALRAIPGFTVVRPADANETVAAWAAITAAGAPAGLVLGRQNVPVLDIPLADVRAGVARGAYVVHEPERLDALIVATGSEVTLALETATTAAAEGIGVRVVSMPSREWFAAQSAEYREQVLPGALRARVVVEAAASFGWHDVAGAGGAIVGIDQFGLSAPADQAMAARGMTVERVLAAVRTVLAPA</sequence>
<dbReference type="NCBIfam" id="TIGR00232">
    <property type="entry name" value="tktlase_bact"/>
    <property type="match status" value="1"/>
</dbReference>
<evidence type="ECO:0000256" key="1">
    <source>
        <dbReference type="ARBA" id="ARBA00007131"/>
    </source>
</evidence>
<dbReference type="SMART" id="SM00861">
    <property type="entry name" value="Transket_pyr"/>
    <property type="match status" value="1"/>
</dbReference>
<dbReference type="Gene3D" id="3.40.50.970">
    <property type="match status" value="2"/>
</dbReference>
<comment type="cofactor">
    <cofactor evidence="12">
        <name>thiamine diphosphate</name>
        <dbReference type="ChEBI" id="CHEBI:58937"/>
    </cofactor>
    <text evidence="12">Binds 1 thiamine pyrophosphate per subunit. During the reaction, the substrate forms a covalent intermediate with the cofactor.</text>
</comment>
<keyword evidence="6 13" id="KW-0460">Magnesium</keyword>
<keyword evidence="17" id="KW-1185">Reference proteome</keyword>
<feature type="binding site" evidence="12">
    <location>
        <position position="285"/>
    </location>
    <ligand>
        <name>thiamine diphosphate</name>
        <dbReference type="ChEBI" id="CHEBI:58937"/>
    </ligand>
</feature>
<comment type="cofactor">
    <cofactor evidence="13">
        <name>Mg(2+)</name>
        <dbReference type="ChEBI" id="CHEBI:18420"/>
    </cofactor>
    <text evidence="13">Binds 1 Mg(2+) ion per subunit. Can also utilize other divalent metal cations, such as Ca(2+), Mn(2+) and Co(2+).</text>
</comment>
<dbReference type="PANTHER" id="PTHR43522:SF2">
    <property type="entry name" value="TRANSKETOLASE 1-RELATED"/>
    <property type="match status" value="1"/>
</dbReference>
<feature type="binding site" evidence="11">
    <location>
        <position position="44"/>
    </location>
    <ligand>
        <name>substrate</name>
    </ligand>
</feature>
<evidence type="ECO:0000256" key="10">
    <source>
        <dbReference type="PIRSR" id="PIRSR605478-1"/>
    </source>
</evidence>
<dbReference type="InterPro" id="IPR055152">
    <property type="entry name" value="Transketolase-like_C_2"/>
</dbReference>
<reference evidence="16 17" key="1">
    <citation type="submission" date="2020-08" db="EMBL/GenBank/DDBJ databases">
        <title>Sequencing the genomes of 1000 actinobacteria strains.</title>
        <authorList>
            <person name="Klenk H.-P."/>
        </authorList>
    </citation>
    <scope>NUCLEOTIDE SEQUENCE [LARGE SCALE GENOMIC DNA]</scope>
    <source>
        <strain evidence="16 17">DSM 19600</strain>
    </source>
</reference>
<accession>A0AA40SSP5</accession>
<dbReference type="InterPro" id="IPR020826">
    <property type="entry name" value="Transketolase_BS"/>
</dbReference>